<dbReference type="GeneID" id="60325054"/>
<name>A0A5P8D8V6_9CAUD</name>
<dbReference type="RefSeq" id="YP_009953579.1">
    <property type="nucleotide sequence ID" value="NC_051623.1"/>
</dbReference>
<organism evidence="1 2">
    <name type="scientific">Mycobacterium phage Marshawn</name>
    <dbReference type="NCBI Taxonomy" id="2652423"/>
    <lineage>
        <taxon>Viruses</taxon>
        <taxon>Duplodnaviria</taxon>
        <taxon>Heunggongvirae</taxon>
        <taxon>Uroviricota</taxon>
        <taxon>Caudoviricetes</taxon>
        <taxon>Weiservirinae</taxon>
        <taxon>Anayavirus</taxon>
        <taxon>Anayavirus marshawn</taxon>
    </lineage>
</organism>
<dbReference type="KEGG" id="vg:60325054"/>
<protein>
    <submittedName>
        <fullName evidence="1">Uncharacterized protein</fullName>
    </submittedName>
</protein>
<sequence length="187" mass="20437">MGSARVLFLDGPLAETTRDVPTWQGDNLPPQVFNVAVPRPFRVDVSGTVDDPHAALSSHDTITYRIKPNRLPYGPRWVAAIGEKVGEQIVTVHPYQPEARELCGADQFDEYVEGNARKAAQRFAEAEGLRAVELHEVWRGTRAEAHEQMVREGKPVRGVPPLGEGLDMPGVVFVVHEAVAMPAAVAS</sequence>
<evidence type="ECO:0000313" key="1">
    <source>
        <dbReference type="EMBL" id="QFP94872.1"/>
    </source>
</evidence>
<reference evidence="1 2" key="1">
    <citation type="submission" date="2019-08" db="EMBL/GenBank/DDBJ databases">
        <authorList>
            <person name="Tisher V."/>
            <person name="Wilcox J."/>
            <person name="Boggs D."/>
            <person name="Byrne M."/>
            <person name="Copriviza J."/>
            <person name="deSilva C."/>
            <person name="Devereaux C."/>
            <person name="Hart C."/>
            <person name="Holyfield W."/>
            <person name="Sciammas C."/>
            <person name="Splaine-Duchscherer K."/>
            <person name="Bonilla C."/>
            <person name="Ettinger A.-S.H."/>
            <person name="Ettinger W.F."/>
            <person name="Haydock J."/>
            <person name="Anders K.R."/>
            <person name="Garlena R.A."/>
            <person name="Russell D.A."/>
            <person name="Pope W.H."/>
            <person name="Jacobs-Sera D."/>
            <person name="Hatfull G.F."/>
        </authorList>
    </citation>
    <scope>NUCLEOTIDE SEQUENCE [LARGE SCALE GENOMIC DNA]</scope>
</reference>
<gene>
    <name evidence="1" type="primary">86</name>
    <name evidence="1" type="ORF">SEA_MARSHAWN_86</name>
</gene>
<dbReference type="Proteomes" id="UP000325974">
    <property type="component" value="Segment"/>
</dbReference>
<keyword evidence="2" id="KW-1185">Reference proteome</keyword>
<proteinExistence type="predicted"/>
<dbReference type="EMBL" id="MN284895">
    <property type="protein sequence ID" value="QFP94872.1"/>
    <property type="molecule type" value="Genomic_DNA"/>
</dbReference>
<accession>A0A5P8D8V6</accession>
<evidence type="ECO:0000313" key="2">
    <source>
        <dbReference type="Proteomes" id="UP000325974"/>
    </source>
</evidence>